<evidence type="ECO:0000256" key="9">
    <source>
        <dbReference type="ARBA" id="ARBA00023054"/>
    </source>
</evidence>
<dbReference type="KEGG" id="dpx:DAPPUDRAFT_346915"/>
<keyword evidence="5 21" id="KW-0732">Signal</keyword>
<dbReference type="InterPro" id="IPR002455">
    <property type="entry name" value="GPCR3_GABA-B"/>
</dbReference>
<name>E9GF42_DAPPU</name>
<evidence type="ECO:0000256" key="14">
    <source>
        <dbReference type="ARBA" id="ARBA00023224"/>
    </source>
</evidence>
<dbReference type="GO" id="GO:0038039">
    <property type="term" value="C:G protein-coupled receptor heterodimeric complex"/>
    <property type="evidence" value="ECO:0000318"/>
    <property type="project" value="GO_Central"/>
</dbReference>
<evidence type="ECO:0000256" key="15">
    <source>
        <dbReference type="ARBA" id="ARBA00023257"/>
    </source>
</evidence>
<keyword evidence="10 20" id="KW-0472">Membrane</keyword>
<dbReference type="PANTHER" id="PTHR10519:SF74">
    <property type="entry name" value="GAMMA-AMINOBUTYRIC ACID TYPE B RECEPTOR SUBUNIT 2"/>
    <property type="match status" value="1"/>
</dbReference>
<feature type="chain" id="PRO_5003240933" description="Gamma-aminobutyric acid type B receptor subunit 2" evidence="21">
    <location>
        <begin position="25"/>
        <end position="785"/>
    </location>
</feature>
<dbReference type="InterPro" id="IPR017978">
    <property type="entry name" value="GPCR_3_C"/>
</dbReference>
<evidence type="ECO:0000256" key="3">
    <source>
        <dbReference type="ARBA" id="ARBA00022553"/>
    </source>
</evidence>
<evidence type="ECO:0000256" key="13">
    <source>
        <dbReference type="ARBA" id="ARBA00023180"/>
    </source>
</evidence>
<evidence type="ECO:0000256" key="17">
    <source>
        <dbReference type="ARBA" id="ARBA00073785"/>
    </source>
</evidence>
<dbReference type="PRINTS" id="PR01176">
    <property type="entry name" value="GABABRECEPTR"/>
</dbReference>
<evidence type="ECO:0000259" key="22">
    <source>
        <dbReference type="PROSITE" id="PS50259"/>
    </source>
</evidence>
<comment type="subcellular location">
    <subcellularLocation>
        <location evidence="16">Postsynaptic cell membrane</location>
        <topology evidence="16">Multi-pass membrane protein</topology>
    </subcellularLocation>
</comment>
<dbReference type="AlphaFoldDB" id="E9GF42"/>
<keyword evidence="15" id="KW-0628">Postsynaptic cell membrane</keyword>
<evidence type="ECO:0000256" key="1">
    <source>
        <dbReference type="ARBA" id="ARBA00008991"/>
    </source>
</evidence>
<dbReference type="OrthoDB" id="2150267at2759"/>
<keyword evidence="24" id="KW-1185">Reference proteome</keyword>
<dbReference type="eggNOG" id="KOG1055">
    <property type="taxonomic scope" value="Eukaryota"/>
</dbReference>
<keyword evidence="6 20" id="KW-1133">Transmembrane helix</keyword>
<keyword evidence="3" id="KW-0597">Phosphoprotein</keyword>
<dbReference type="HOGENOM" id="CLU_005240_3_1_1"/>
<evidence type="ECO:0000256" key="8">
    <source>
        <dbReference type="ARBA" id="ARBA00023040"/>
    </source>
</evidence>
<evidence type="ECO:0000256" key="6">
    <source>
        <dbReference type="ARBA" id="ARBA00022989"/>
    </source>
</evidence>
<dbReference type="InterPro" id="IPR001828">
    <property type="entry name" value="ANF_lig-bd_rcpt"/>
</dbReference>
<feature type="transmembrane region" description="Helical" evidence="20">
    <location>
        <begin position="616"/>
        <end position="637"/>
    </location>
</feature>
<dbReference type="PROSITE" id="PS50259">
    <property type="entry name" value="G_PROTEIN_RECEP_F3_4"/>
    <property type="match status" value="1"/>
</dbReference>
<dbReference type="GO" id="GO:0004965">
    <property type="term" value="F:G protein-coupled GABA receptor activity"/>
    <property type="evidence" value="ECO:0000318"/>
    <property type="project" value="GO_Central"/>
</dbReference>
<evidence type="ECO:0000256" key="10">
    <source>
        <dbReference type="ARBA" id="ARBA00023136"/>
    </source>
</evidence>
<keyword evidence="9" id="KW-0175">Coiled coil</keyword>
<gene>
    <name evidence="23" type="primary">Gabbr2</name>
    <name evidence="23" type="ORF">DAPPUDRAFT_346915</name>
</gene>
<evidence type="ECO:0000256" key="5">
    <source>
        <dbReference type="ARBA" id="ARBA00022729"/>
    </source>
</evidence>
<dbReference type="PROSITE" id="PS00981">
    <property type="entry name" value="G_PROTEIN_RECEP_F3_3"/>
    <property type="match status" value="1"/>
</dbReference>
<dbReference type="GO" id="GO:0045211">
    <property type="term" value="C:postsynaptic membrane"/>
    <property type="evidence" value="ECO:0007669"/>
    <property type="project" value="UniProtKB-SubCell"/>
</dbReference>
<feature type="domain" description="G-protein coupled receptors family 3 profile" evidence="22">
    <location>
        <begin position="507"/>
        <end position="782"/>
    </location>
</feature>
<keyword evidence="2" id="KW-1003">Cell membrane</keyword>
<feature type="transmembrane region" description="Helical" evidence="20">
    <location>
        <begin position="715"/>
        <end position="732"/>
    </location>
</feature>
<comment type="similarity">
    <text evidence="1">Belongs to the G-protein coupled receptor 3 family. GABA-B receptor subfamily.</text>
</comment>
<feature type="signal peptide" evidence="21">
    <location>
        <begin position="1"/>
        <end position="24"/>
    </location>
</feature>
<dbReference type="GO" id="GO:0007214">
    <property type="term" value="P:gamma-aminobutyric acid signaling pathway"/>
    <property type="evidence" value="ECO:0000318"/>
    <property type="project" value="GO_Central"/>
</dbReference>
<protein>
    <recommendedName>
        <fullName evidence="17">Gamma-aminobutyric acid type B receptor subunit 2</fullName>
    </recommendedName>
    <alternativeName>
        <fullName evidence="18">G-protein coupled receptor 51</fullName>
    </alternativeName>
</protein>
<reference evidence="23 24" key="1">
    <citation type="journal article" date="2011" name="Science">
        <title>The ecoresponsive genome of Daphnia pulex.</title>
        <authorList>
            <person name="Colbourne J.K."/>
            <person name="Pfrender M.E."/>
            <person name="Gilbert D."/>
            <person name="Thomas W.K."/>
            <person name="Tucker A."/>
            <person name="Oakley T.H."/>
            <person name="Tokishita S."/>
            <person name="Aerts A."/>
            <person name="Arnold G.J."/>
            <person name="Basu M.K."/>
            <person name="Bauer D.J."/>
            <person name="Caceres C.E."/>
            <person name="Carmel L."/>
            <person name="Casola C."/>
            <person name="Choi J.H."/>
            <person name="Detter J.C."/>
            <person name="Dong Q."/>
            <person name="Dusheyko S."/>
            <person name="Eads B.D."/>
            <person name="Frohlich T."/>
            <person name="Geiler-Samerotte K.A."/>
            <person name="Gerlach D."/>
            <person name="Hatcher P."/>
            <person name="Jogdeo S."/>
            <person name="Krijgsveld J."/>
            <person name="Kriventseva E.V."/>
            <person name="Kultz D."/>
            <person name="Laforsch C."/>
            <person name="Lindquist E."/>
            <person name="Lopez J."/>
            <person name="Manak J.R."/>
            <person name="Muller J."/>
            <person name="Pangilinan J."/>
            <person name="Patwardhan R.P."/>
            <person name="Pitluck S."/>
            <person name="Pritham E.J."/>
            <person name="Rechtsteiner A."/>
            <person name="Rho M."/>
            <person name="Rogozin I.B."/>
            <person name="Sakarya O."/>
            <person name="Salamov A."/>
            <person name="Schaack S."/>
            <person name="Shapiro H."/>
            <person name="Shiga Y."/>
            <person name="Skalitzky C."/>
            <person name="Smith Z."/>
            <person name="Souvorov A."/>
            <person name="Sung W."/>
            <person name="Tang Z."/>
            <person name="Tsuchiya D."/>
            <person name="Tu H."/>
            <person name="Vos H."/>
            <person name="Wang M."/>
            <person name="Wolf Y.I."/>
            <person name="Yamagata H."/>
            <person name="Yamada T."/>
            <person name="Ye Y."/>
            <person name="Shaw J.R."/>
            <person name="Andrews J."/>
            <person name="Crease T.J."/>
            <person name="Tang H."/>
            <person name="Lucas S.M."/>
            <person name="Robertson H.M."/>
            <person name="Bork P."/>
            <person name="Koonin E.V."/>
            <person name="Zdobnov E.M."/>
            <person name="Grigoriev I.V."/>
            <person name="Lynch M."/>
            <person name="Boore J.L."/>
        </authorList>
    </citation>
    <scope>NUCLEOTIDE SEQUENCE [LARGE SCALE GENOMIC DNA]</scope>
</reference>
<evidence type="ECO:0000256" key="12">
    <source>
        <dbReference type="ARBA" id="ARBA00023170"/>
    </source>
</evidence>
<accession>E9GF42</accession>
<dbReference type="InterPro" id="IPR000337">
    <property type="entry name" value="GPCR_3"/>
</dbReference>
<sequence>MSSFLVTAIVTLTIGLLGVWDSEASSSSVAAAAAAAAGTGSYRIRSRPPPGTTHQQPSRSSSTGLSRNSNSNWQDVYIAGFLALSDHEIEAPLGQGVMPAITLALRHLANSSFLHDYRLRLLYNDTQCSASVGMKAFFDMMDKDPRKVMILGGSCNSVTDSIAKTSKHWRIPVLSYADTHPMFTRKSYPNFFRIVPSENAFNAPRVKLLQAFNWTRVGTLYQNEPRFALAHNGLVSLLDSAGIELTESQGFVNDLTQPLAKLMEKDVRIILASFNATWARRVFCAVSRINLYGGRYQWILAGPRQERWWMSQAEDQQDPTVNCTSYEILAALEGAFVVDVLPLTSSKQVTISGLTAEEYEKQYNKERGDSYSQFHGYAYDAVWTAAQTAASSGSSRQPHLSLRNFTYRDPFWEKLLLDALRSVDFNGVTGRIKFEDNERSGRLTVKQIVGAHEVPVAEYENASDTLFLNESAISWMSESKQPPRDRTIQTVEPSRISVPVFVTLTIVAALGIVLASSFLAINIRFRNQRYIKMSSPYLNNTIIIGCLLTYTSVILLGLDSHLTSESALPVICTARIWTLMAGFTLAFGSMFSKTWRVHSIFTDVKLNKKAIKDYQLFMVVGVLLTIDIAILTTWQVIDPFYRETKLLEPYPHPSQDNAEIRPENEYCQSNHMTIFVSSIYAYKGLLMAFGCFLAWETRNVNIPALNDSKYIGMSVYNVVIMCVIGGAVSFILEDEQDVSYVIISIFIVFCTTGTLCLVFVPKLIELRRNPQGTIEKRGVRSTVKP</sequence>
<evidence type="ECO:0000313" key="23">
    <source>
        <dbReference type="EMBL" id="EFX81964.1"/>
    </source>
</evidence>
<evidence type="ECO:0000313" key="24">
    <source>
        <dbReference type="Proteomes" id="UP000000305"/>
    </source>
</evidence>
<dbReference type="Gene3D" id="3.40.50.2300">
    <property type="match status" value="2"/>
</dbReference>
<evidence type="ECO:0000256" key="20">
    <source>
        <dbReference type="SAM" id="Phobius"/>
    </source>
</evidence>
<evidence type="ECO:0000256" key="4">
    <source>
        <dbReference type="ARBA" id="ARBA00022692"/>
    </source>
</evidence>
<dbReference type="CDD" id="cd15294">
    <property type="entry name" value="7tmC_GABA-B-R2"/>
    <property type="match status" value="1"/>
</dbReference>
<evidence type="ECO:0000256" key="16">
    <source>
        <dbReference type="ARBA" id="ARBA00034104"/>
    </source>
</evidence>
<evidence type="ECO:0000256" key="2">
    <source>
        <dbReference type="ARBA" id="ARBA00022475"/>
    </source>
</evidence>
<dbReference type="PRINTS" id="PR00248">
    <property type="entry name" value="GPCRMGR"/>
</dbReference>
<keyword evidence="7" id="KW-0770">Synapse</keyword>
<feature type="transmembrane region" description="Helical" evidence="20">
    <location>
        <begin position="537"/>
        <end position="556"/>
    </location>
</feature>
<dbReference type="Pfam" id="PF00003">
    <property type="entry name" value="7tm_3"/>
    <property type="match status" value="1"/>
</dbReference>
<keyword evidence="11" id="KW-1015">Disulfide bond</keyword>
<dbReference type="EMBL" id="GL732541">
    <property type="protein sequence ID" value="EFX81964.1"/>
    <property type="molecule type" value="Genomic_DNA"/>
</dbReference>
<feature type="compositionally biased region" description="Low complexity" evidence="19">
    <location>
        <begin position="58"/>
        <end position="68"/>
    </location>
</feature>
<dbReference type="InParanoid" id="E9GF42"/>
<evidence type="ECO:0000256" key="11">
    <source>
        <dbReference type="ARBA" id="ARBA00023157"/>
    </source>
</evidence>
<keyword evidence="14" id="KW-0807">Transducer</keyword>
<feature type="transmembrane region" description="Helical" evidence="20">
    <location>
        <begin position="500"/>
        <end position="525"/>
    </location>
</feature>
<dbReference type="Pfam" id="PF01094">
    <property type="entry name" value="ANF_receptor"/>
    <property type="match status" value="1"/>
</dbReference>
<dbReference type="FunFam" id="3.40.50.2300:FF:000063">
    <property type="entry name" value="Gamma-aminobutyric acid type B receptor subunit"/>
    <property type="match status" value="1"/>
</dbReference>
<dbReference type="CDD" id="cd06366">
    <property type="entry name" value="PBP1_GABAb_receptor"/>
    <property type="match status" value="1"/>
</dbReference>
<dbReference type="PANTHER" id="PTHR10519">
    <property type="entry name" value="GABA-B RECEPTOR"/>
    <property type="match status" value="1"/>
</dbReference>
<evidence type="ECO:0000256" key="21">
    <source>
        <dbReference type="SAM" id="SignalP"/>
    </source>
</evidence>
<feature type="region of interest" description="Disordered" evidence="19">
    <location>
        <begin position="41"/>
        <end position="68"/>
    </location>
</feature>
<organism evidence="23 24">
    <name type="scientific">Daphnia pulex</name>
    <name type="common">Water flea</name>
    <dbReference type="NCBI Taxonomy" id="6669"/>
    <lineage>
        <taxon>Eukaryota</taxon>
        <taxon>Metazoa</taxon>
        <taxon>Ecdysozoa</taxon>
        <taxon>Arthropoda</taxon>
        <taxon>Crustacea</taxon>
        <taxon>Branchiopoda</taxon>
        <taxon>Diplostraca</taxon>
        <taxon>Cladocera</taxon>
        <taxon>Anomopoda</taxon>
        <taxon>Daphniidae</taxon>
        <taxon>Daphnia</taxon>
    </lineage>
</organism>
<dbReference type="Proteomes" id="UP000000305">
    <property type="component" value="Unassembled WGS sequence"/>
</dbReference>
<dbReference type="FunFam" id="3.40.50.2300:FF:000072">
    <property type="entry name" value="Gamma-aminobutyric acid type B receptor subunit 2"/>
    <property type="match status" value="1"/>
</dbReference>
<evidence type="ECO:0000256" key="7">
    <source>
        <dbReference type="ARBA" id="ARBA00023018"/>
    </source>
</evidence>
<dbReference type="InterPro" id="IPR028082">
    <property type="entry name" value="Peripla_BP_I"/>
</dbReference>
<feature type="transmembrane region" description="Helical" evidence="20">
    <location>
        <begin position="674"/>
        <end position="695"/>
    </location>
</feature>
<dbReference type="InterPro" id="IPR017979">
    <property type="entry name" value="GPCR_3_CS"/>
</dbReference>
<keyword evidence="8" id="KW-0297">G-protein coupled receptor</keyword>
<dbReference type="FunCoup" id="E9GF42">
    <property type="interactions" value="211"/>
</dbReference>
<keyword evidence="12 23" id="KW-0675">Receptor</keyword>
<dbReference type="PRINTS" id="PR01177">
    <property type="entry name" value="GABAB1RECPTR"/>
</dbReference>
<feature type="transmembrane region" description="Helical" evidence="20">
    <location>
        <begin position="576"/>
        <end position="595"/>
    </location>
</feature>
<feature type="non-terminal residue" evidence="23">
    <location>
        <position position="1"/>
    </location>
</feature>
<dbReference type="SUPFAM" id="SSF53822">
    <property type="entry name" value="Periplasmic binding protein-like I"/>
    <property type="match status" value="1"/>
</dbReference>
<keyword evidence="4 20" id="KW-0812">Transmembrane</keyword>
<evidence type="ECO:0000256" key="19">
    <source>
        <dbReference type="SAM" id="MobiDB-lite"/>
    </source>
</evidence>
<keyword evidence="13" id="KW-0325">Glycoprotein</keyword>
<dbReference type="STRING" id="6669.E9GF42"/>
<feature type="transmembrane region" description="Helical" evidence="20">
    <location>
        <begin position="738"/>
        <end position="760"/>
    </location>
</feature>
<evidence type="ECO:0000256" key="18">
    <source>
        <dbReference type="ARBA" id="ARBA00083903"/>
    </source>
</evidence>
<proteinExistence type="inferred from homology"/>